<dbReference type="Pfam" id="PF00106">
    <property type="entry name" value="adh_short"/>
    <property type="match status" value="1"/>
</dbReference>
<dbReference type="SUPFAM" id="SSF51735">
    <property type="entry name" value="NAD(P)-binding Rossmann-fold domains"/>
    <property type="match status" value="1"/>
</dbReference>
<dbReference type="PRINTS" id="PR00081">
    <property type="entry name" value="GDHRDH"/>
</dbReference>
<comment type="caution">
    <text evidence="2">The sequence shown here is derived from an EMBL/GenBank/DDBJ whole genome shotgun (WGS) entry which is preliminary data.</text>
</comment>
<dbReference type="AlphaFoldDB" id="A0A3D8LGI4"/>
<dbReference type="Gene3D" id="3.40.50.720">
    <property type="entry name" value="NAD(P)-binding Rossmann-like Domain"/>
    <property type="match status" value="1"/>
</dbReference>
<dbReference type="OrthoDB" id="597510at2"/>
<accession>A0A3D8LGI4</accession>
<evidence type="ECO:0000256" key="1">
    <source>
        <dbReference type="ARBA" id="ARBA00023002"/>
    </source>
</evidence>
<gene>
    <name evidence="2" type="ORF">DXT99_05090</name>
</gene>
<dbReference type="EMBL" id="QRGR01000004">
    <property type="protein sequence ID" value="RDV16569.1"/>
    <property type="molecule type" value="Genomic_DNA"/>
</dbReference>
<reference evidence="3" key="1">
    <citation type="submission" date="2018-08" db="EMBL/GenBank/DDBJ databases">
        <authorList>
            <person name="Liu Z.-W."/>
            <person name="Du Z.-J."/>
        </authorList>
    </citation>
    <scope>NUCLEOTIDE SEQUENCE [LARGE SCALE GENOMIC DNA]</scope>
    <source>
        <strain evidence="3">H4X</strain>
    </source>
</reference>
<sequence>MKTELSGKLIVITGGSSGIGAAAARMLNSMGAQVVITGRSEATRELAAELGCDYYLVDYASFSEVRHFAKTLLEKYPRIDVLVNNVGGIIADRRITADGHEMTLQVNHLSGFLLTQLLQERLEASKAVVINTSSVGNTMGKIDFNDLESEKGYNSLRAYGTAKLMNILHAMELSKRFKGVSAASFHPGGVETGFAREGSGFIKWIYETPLKRLFLISPEKGADTLIWLISSEPGKDWEEGEYYYKRKPGRKNAQVKPHVAQKLWEASEELITRQPKGSLRTP</sequence>
<dbReference type="InterPro" id="IPR002347">
    <property type="entry name" value="SDR_fam"/>
</dbReference>
<dbReference type="RefSeq" id="WP_115564430.1">
    <property type="nucleotide sequence ID" value="NZ_QRGR01000004.1"/>
</dbReference>
<keyword evidence="3" id="KW-1185">Reference proteome</keyword>
<dbReference type="InterPro" id="IPR036291">
    <property type="entry name" value="NAD(P)-bd_dom_sf"/>
</dbReference>
<name>A0A3D8LGI4_9BACT</name>
<evidence type="ECO:0000313" key="3">
    <source>
        <dbReference type="Proteomes" id="UP000256708"/>
    </source>
</evidence>
<protein>
    <submittedName>
        <fullName evidence="2">SDR family NAD(P)-dependent oxidoreductase</fullName>
    </submittedName>
</protein>
<organism evidence="2 3">
    <name type="scientific">Pontibacter diazotrophicus</name>
    <dbReference type="NCBI Taxonomy" id="1400979"/>
    <lineage>
        <taxon>Bacteria</taxon>
        <taxon>Pseudomonadati</taxon>
        <taxon>Bacteroidota</taxon>
        <taxon>Cytophagia</taxon>
        <taxon>Cytophagales</taxon>
        <taxon>Hymenobacteraceae</taxon>
        <taxon>Pontibacter</taxon>
    </lineage>
</organism>
<dbReference type="GO" id="GO:0016491">
    <property type="term" value="F:oxidoreductase activity"/>
    <property type="evidence" value="ECO:0007669"/>
    <property type="project" value="UniProtKB-KW"/>
</dbReference>
<dbReference type="Proteomes" id="UP000256708">
    <property type="component" value="Unassembled WGS sequence"/>
</dbReference>
<dbReference type="PANTHER" id="PTHR43157">
    <property type="entry name" value="PHOSPHATIDYLINOSITOL-GLYCAN BIOSYNTHESIS CLASS F PROTEIN-RELATED"/>
    <property type="match status" value="1"/>
</dbReference>
<dbReference type="PANTHER" id="PTHR43157:SF31">
    <property type="entry name" value="PHOSPHATIDYLINOSITOL-GLYCAN BIOSYNTHESIS CLASS F PROTEIN"/>
    <property type="match status" value="1"/>
</dbReference>
<evidence type="ECO:0000313" key="2">
    <source>
        <dbReference type="EMBL" id="RDV16569.1"/>
    </source>
</evidence>
<proteinExistence type="predicted"/>
<keyword evidence="1" id="KW-0560">Oxidoreductase</keyword>